<evidence type="ECO:0000313" key="1">
    <source>
        <dbReference type="EMBL" id="AFV11580.1"/>
    </source>
</evidence>
<protein>
    <recommendedName>
        <fullName evidence="3">N-formylglutamate amidohydrolase</fullName>
    </recommendedName>
</protein>
<dbReference type="AlphaFoldDB" id="K4LHY6"/>
<organism evidence="1 2">
    <name type="scientific">Thermacetogenium phaeum (strain ATCC BAA-254 / DSM 26808 / PB)</name>
    <dbReference type="NCBI Taxonomy" id="1089553"/>
    <lineage>
        <taxon>Bacteria</taxon>
        <taxon>Bacillati</taxon>
        <taxon>Bacillota</taxon>
        <taxon>Clostridia</taxon>
        <taxon>Thermoanaerobacterales</taxon>
        <taxon>Thermoanaerobacteraceae</taxon>
        <taxon>Thermacetogenium</taxon>
    </lineage>
</organism>
<evidence type="ECO:0000313" key="2">
    <source>
        <dbReference type="Proteomes" id="UP000000467"/>
    </source>
</evidence>
<dbReference type="SUPFAM" id="SSF53187">
    <property type="entry name" value="Zn-dependent exopeptidases"/>
    <property type="match status" value="1"/>
</dbReference>
<keyword evidence="2" id="KW-1185">Reference proteome</keyword>
<dbReference type="OrthoDB" id="1723004at2"/>
<dbReference type="HOGENOM" id="CLU_1204322_0_0_9"/>
<dbReference type="RefSeq" id="WP_015050461.1">
    <property type="nucleotide sequence ID" value="NC_018870.1"/>
</dbReference>
<proteinExistence type="predicted"/>
<dbReference type="Proteomes" id="UP000000467">
    <property type="component" value="Chromosome"/>
</dbReference>
<accession>K4LHY6</accession>
<gene>
    <name evidence="1" type="ordered locus">Tph_c13640</name>
</gene>
<name>K4LHY6_THEPS</name>
<evidence type="ECO:0008006" key="3">
    <source>
        <dbReference type="Google" id="ProtNLM"/>
    </source>
</evidence>
<dbReference type="EMBL" id="CP003732">
    <property type="protein sequence ID" value="AFV11580.1"/>
    <property type="molecule type" value="Genomic_DNA"/>
</dbReference>
<dbReference type="eggNOG" id="ENOG50344D1">
    <property type="taxonomic scope" value="Bacteria"/>
</dbReference>
<reference evidence="1 2" key="1">
    <citation type="journal article" date="2012" name="BMC Genomics">
        <title>Genome-guided analysis of physiological and morphological traits of the fermentative acetate oxidizer Thermacetogenium phaeum.</title>
        <authorList>
            <person name="Oehler D."/>
            <person name="Poehlein A."/>
            <person name="Leimbach A."/>
            <person name="Muller N."/>
            <person name="Daniel R."/>
            <person name="Gottschalk G."/>
            <person name="Schink B."/>
        </authorList>
    </citation>
    <scope>NUCLEOTIDE SEQUENCE [LARGE SCALE GENOMIC DNA]</scope>
    <source>
        <strain evidence="2">ATCC BAA-254 / DSM 26808 / PB</strain>
    </source>
</reference>
<sequence length="230" mass="26635">MTRVEPKIIYQTGERKDVIVAAPHHGYIQRCDYYTKEVASMLAEYLGATLFVAENMRPQVDLNKDPRLAPTPEARSLCCRYQQLALAEPIKLFIEIHGHVNGHYDVEISCGFVIDPDIAFDRELRSRLFVLQSAVNRELEREWQKNFILPRPSIGVFPLDDDVVMKATKTYLFQRIRDEQLNNRRIFGLHIEVFRDYKCGEVDTPTFFCQKALVKALAAGINKSFLEWPI</sequence>
<dbReference type="KEGG" id="tpz:Tph_c13640"/>